<dbReference type="InterPro" id="IPR033985">
    <property type="entry name" value="SusD-like_N"/>
</dbReference>
<evidence type="ECO:0000313" key="12">
    <source>
        <dbReference type="Proteomes" id="UP000629596"/>
    </source>
</evidence>
<dbReference type="SUPFAM" id="SSF48452">
    <property type="entry name" value="TPR-like"/>
    <property type="match status" value="1"/>
</dbReference>
<name>A0A3D8HF24_9BACT</name>
<dbReference type="InterPro" id="IPR012944">
    <property type="entry name" value="SusD_RagB_dom"/>
</dbReference>
<keyword evidence="5" id="KW-0998">Cell outer membrane</keyword>
<dbReference type="InterPro" id="IPR011990">
    <property type="entry name" value="TPR-like_helical_dom_sf"/>
</dbReference>
<feature type="domain" description="SusD-like N-terminal" evidence="8">
    <location>
        <begin position="44"/>
        <end position="224"/>
    </location>
</feature>
<keyword evidence="3 6" id="KW-0732">Signal</keyword>
<evidence type="ECO:0000256" key="6">
    <source>
        <dbReference type="SAM" id="SignalP"/>
    </source>
</evidence>
<evidence type="ECO:0000256" key="1">
    <source>
        <dbReference type="ARBA" id="ARBA00004442"/>
    </source>
</evidence>
<comment type="caution">
    <text evidence="10">The sequence shown here is derived from an EMBL/GenBank/DDBJ whole genome shotgun (WGS) entry which is preliminary data.</text>
</comment>
<evidence type="ECO:0000256" key="5">
    <source>
        <dbReference type="ARBA" id="ARBA00023237"/>
    </source>
</evidence>
<evidence type="ECO:0000313" key="10">
    <source>
        <dbReference type="EMBL" id="RDU49584.1"/>
    </source>
</evidence>
<sequence length="519" mass="59644">MKRIYLYFISCAAAVIGLCTSCDAQLEQVNPNKATEDTFWQNEADFELALTSCYTPLKNALNGGYYGTRGVMMRIARADEVEFRNDINEVFQACYFTNTNGNSLSQGMFYQFYNALYRTNSIMQKLDEKGSEFSTDFVNRVKAECLFIRGFYLFQLAKEFKNVPLRLTASQSPSTFPLEKSTQAEVWAQAEQDLTTAASLLPVENNVIGKPTKGAAYAILGKLYVYEEEFDKAIDVLEPLTQAPYTYRLVEDFSWNFDDTHENNAESIFELLMEPVGGTDIWGDGENINSTQTNTRPKEYAAPEASGWYEANPTQQMMNIFLQEKDKDGNSDYRARSSVAWDYDGCMYYMQPFREIFKTEDRWSTYWILKYQNSSTATSEADPPMSVINERAVRYADVLLLLSESYLRSSGRQDLAKAVGYLNQIRERANLNPYSGAQTSEAIFSDLEHQRAIEFFVEGERFYDLRRWGLLEERMRTCNENRYNQLITGKVGDTNRYYYYPIPAKEISANPLCTPNEGW</sequence>
<evidence type="ECO:0000313" key="11">
    <source>
        <dbReference type="Proteomes" id="UP000256321"/>
    </source>
</evidence>
<evidence type="ECO:0000256" key="3">
    <source>
        <dbReference type="ARBA" id="ARBA00022729"/>
    </source>
</evidence>
<evidence type="ECO:0000259" key="7">
    <source>
        <dbReference type="Pfam" id="PF07980"/>
    </source>
</evidence>
<dbReference type="AlphaFoldDB" id="A0A3D8HF24"/>
<dbReference type="CDD" id="cd08977">
    <property type="entry name" value="SusD"/>
    <property type="match status" value="1"/>
</dbReference>
<keyword evidence="12" id="KW-1185">Reference proteome</keyword>
<dbReference type="Gene3D" id="1.25.40.390">
    <property type="match status" value="1"/>
</dbReference>
<dbReference type="GO" id="GO:0009279">
    <property type="term" value="C:cell outer membrane"/>
    <property type="evidence" value="ECO:0007669"/>
    <property type="project" value="UniProtKB-SubCell"/>
</dbReference>
<evidence type="ECO:0000313" key="9">
    <source>
        <dbReference type="EMBL" id="MBC8601751.1"/>
    </source>
</evidence>
<dbReference type="Proteomes" id="UP000629596">
    <property type="component" value="Unassembled WGS sequence"/>
</dbReference>
<dbReference type="Pfam" id="PF14322">
    <property type="entry name" value="SusD-like_3"/>
    <property type="match status" value="1"/>
</dbReference>
<evidence type="ECO:0000259" key="8">
    <source>
        <dbReference type="Pfam" id="PF14322"/>
    </source>
</evidence>
<gene>
    <name evidence="10" type="ORF">DWU89_08655</name>
    <name evidence="9" type="ORF">H8784_08455</name>
</gene>
<evidence type="ECO:0000256" key="4">
    <source>
        <dbReference type="ARBA" id="ARBA00023136"/>
    </source>
</evidence>
<reference evidence="9 12" key="2">
    <citation type="submission" date="2020-08" db="EMBL/GenBank/DDBJ databases">
        <title>Genome public.</title>
        <authorList>
            <person name="Liu C."/>
            <person name="Sun Q."/>
        </authorList>
    </citation>
    <scope>NUCLEOTIDE SEQUENCE [LARGE SCALE GENOMIC DNA]</scope>
    <source>
        <strain evidence="9 12">426_9</strain>
    </source>
</reference>
<comment type="similarity">
    <text evidence="2">Belongs to the SusD family.</text>
</comment>
<reference evidence="10 11" key="1">
    <citation type="submission" date="2018-07" db="EMBL/GenBank/DDBJ databases">
        <title>Parabacteroides acidifaciens nov. sp., isolated from human feces.</title>
        <authorList>
            <person name="Wang Y.J."/>
        </authorList>
    </citation>
    <scope>NUCLEOTIDE SEQUENCE [LARGE SCALE GENOMIC DNA]</scope>
    <source>
        <strain evidence="10 11">426-9</strain>
    </source>
</reference>
<feature type="domain" description="RagB/SusD" evidence="7">
    <location>
        <begin position="266"/>
        <end position="519"/>
    </location>
</feature>
<feature type="chain" id="PRO_5017637753" evidence="6">
    <location>
        <begin position="25"/>
        <end position="519"/>
    </location>
</feature>
<dbReference type="Proteomes" id="UP000256321">
    <property type="component" value="Unassembled WGS sequence"/>
</dbReference>
<proteinExistence type="inferred from homology"/>
<protein>
    <submittedName>
        <fullName evidence="10">RagB/SusD family nutrient uptake outer membrane protein</fullName>
    </submittedName>
</protein>
<evidence type="ECO:0000256" key="2">
    <source>
        <dbReference type="ARBA" id="ARBA00006275"/>
    </source>
</evidence>
<dbReference type="Pfam" id="PF07980">
    <property type="entry name" value="SusD_RagB"/>
    <property type="match status" value="1"/>
</dbReference>
<feature type="signal peptide" evidence="6">
    <location>
        <begin position="1"/>
        <end position="24"/>
    </location>
</feature>
<organism evidence="10 11">
    <name type="scientific">Parabacteroides acidifaciens</name>
    <dbReference type="NCBI Taxonomy" id="2290935"/>
    <lineage>
        <taxon>Bacteria</taxon>
        <taxon>Pseudomonadati</taxon>
        <taxon>Bacteroidota</taxon>
        <taxon>Bacteroidia</taxon>
        <taxon>Bacteroidales</taxon>
        <taxon>Tannerellaceae</taxon>
        <taxon>Parabacteroides</taxon>
    </lineage>
</organism>
<dbReference type="EMBL" id="QREV01000015">
    <property type="protein sequence ID" value="RDU49584.1"/>
    <property type="molecule type" value="Genomic_DNA"/>
</dbReference>
<keyword evidence="4" id="KW-0472">Membrane</keyword>
<dbReference type="EMBL" id="JACRTI010000015">
    <property type="protein sequence ID" value="MBC8601751.1"/>
    <property type="molecule type" value="Genomic_DNA"/>
</dbReference>
<comment type="subcellular location">
    <subcellularLocation>
        <location evidence="1">Cell outer membrane</location>
    </subcellularLocation>
</comment>
<dbReference type="RefSeq" id="WP_115499250.1">
    <property type="nucleotide sequence ID" value="NZ_JACRTI010000015.1"/>
</dbReference>
<accession>A0A3D8HF24</accession>